<dbReference type="GO" id="GO:0005829">
    <property type="term" value="C:cytosol"/>
    <property type="evidence" value="ECO:0007669"/>
    <property type="project" value="TreeGrafter"/>
</dbReference>
<evidence type="ECO:0000256" key="4">
    <source>
        <dbReference type="ARBA" id="ARBA00023136"/>
    </source>
</evidence>
<dbReference type="EMBL" id="QGDH01000063">
    <property type="protein sequence ID" value="RAR10778.1"/>
    <property type="molecule type" value="Genomic_DNA"/>
</dbReference>
<evidence type="ECO:0000313" key="7">
    <source>
        <dbReference type="EMBL" id="RAR10778.1"/>
    </source>
</evidence>
<gene>
    <name evidence="7" type="ORF">DDE83_004922</name>
</gene>
<dbReference type="AlphaFoldDB" id="A0A364N411"/>
<dbReference type="Proteomes" id="UP000249619">
    <property type="component" value="Unassembled WGS sequence"/>
</dbReference>
<comment type="subcellular location">
    <subcellularLocation>
        <location evidence="1">Membrane</location>
    </subcellularLocation>
</comment>
<proteinExistence type="predicted"/>
<evidence type="ECO:0000256" key="1">
    <source>
        <dbReference type="ARBA" id="ARBA00004370"/>
    </source>
</evidence>
<evidence type="ECO:0000259" key="6">
    <source>
        <dbReference type="SMART" id="SM01158"/>
    </source>
</evidence>
<keyword evidence="3" id="KW-1133">Transmembrane helix</keyword>
<dbReference type="PANTHER" id="PTHR13608:SF3">
    <property type="entry name" value="ARMADILLO-LIKE HELICAL DOMAIN-CONTAINING PROTEIN 3"/>
    <property type="match status" value="1"/>
</dbReference>
<evidence type="ECO:0000256" key="3">
    <source>
        <dbReference type="ARBA" id="ARBA00022989"/>
    </source>
</evidence>
<sequence>MSQGRATRQPCCSFGHSKPETTTAMEPSPLTQDSRPEIFQPKIIHLYESLFKEDDEDVELSEGFWQEFFLHRPDAAGLKRILASVAPDGMLHQQARSQQLFGRAIQRIKQAKAPADEIALETLTVFLDAALAKKYTNPSSDIISVLAGLNDADAVMTDFVATLDTAIRNGRDIPVRKRAVRAALSMTAAGFQTALPSYFTHRDLFPSLMKYTQDCDNSTHVLPAVYLLGLLTNYNKFEFQNPYRLRLDDFVNDAIIQDMIACFGSTCTKLRDAYVAVQDDMPEGWTLGSTLSYIGLGALSSASRPTSPIPAHEEAKSLFAALPGPEAGVLLCTYDFANANKVFCFNLVTFGLGNKNTPSPFSEFLSLTSYMFQHAHRSTRAALYTHLSLFVLQILVEDQLLVKRLCSDETKLSVRLCRQRQPYLPIVRGERVPAAIILDMMSDGISHNLRRRLDVDFYVLCLGVLLRLLSYLGRTKTRITYHWSELWRTLLSFVRFLTTYESDIKSNYKSNGMINILVNLLAFALSSGENFLPDPAAYDDLFYKLVESGDTLIKFRDAFGLSGQSDSMQTLINVSSHYHSLLEEKGKARSKHLSPQEVHAVIKQGYETLSIDASEGLDRWEKFREADFKSLLKKIARATVEDAKALNDDS</sequence>
<feature type="domain" description="Armadillo-like helical" evidence="6">
    <location>
        <begin position="425"/>
        <end position="647"/>
    </location>
</feature>
<evidence type="ECO:0000256" key="5">
    <source>
        <dbReference type="SAM" id="MobiDB-lite"/>
    </source>
</evidence>
<dbReference type="Pfam" id="PF08427">
    <property type="entry name" value="ARMH3_C"/>
    <property type="match status" value="1"/>
</dbReference>
<name>A0A364N411_STELY</name>
<comment type="caution">
    <text evidence="7">The sequence shown here is derived from an EMBL/GenBank/DDBJ whole genome shotgun (WGS) entry which is preliminary data.</text>
</comment>
<organism evidence="7 8">
    <name type="scientific">Stemphylium lycopersici</name>
    <name type="common">Tomato gray leaf spot disease fungus</name>
    <name type="synonym">Thyrospora lycopersici</name>
    <dbReference type="NCBI Taxonomy" id="183478"/>
    <lineage>
        <taxon>Eukaryota</taxon>
        <taxon>Fungi</taxon>
        <taxon>Dikarya</taxon>
        <taxon>Ascomycota</taxon>
        <taxon>Pezizomycotina</taxon>
        <taxon>Dothideomycetes</taxon>
        <taxon>Pleosporomycetidae</taxon>
        <taxon>Pleosporales</taxon>
        <taxon>Pleosporineae</taxon>
        <taxon>Pleosporaceae</taxon>
        <taxon>Stemphylium</taxon>
    </lineage>
</organism>
<evidence type="ECO:0000256" key="2">
    <source>
        <dbReference type="ARBA" id="ARBA00022692"/>
    </source>
</evidence>
<keyword evidence="2" id="KW-0812">Transmembrane</keyword>
<dbReference type="SMART" id="SM01158">
    <property type="entry name" value="DUF1741"/>
    <property type="match status" value="1"/>
</dbReference>
<dbReference type="PANTHER" id="PTHR13608">
    <property type="entry name" value="ARMADILLO-LIKE HELICAL DOMAIN-CONTAINING PROTEIN 3"/>
    <property type="match status" value="1"/>
</dbReference>
<keyword evidence="8" id="KW-1185">Reference proteome</keyword>
<reference evidence="8" key="1">
    <citation type="submission" date="2018-05" db="EMBL/GenBank/DDBJ databases">
        <title>Draft genome sequence of Stemphylium lycopersici strain CIDEFI 213.</title>
        <authorList>
            <person name="Medina R."/>
            <person name="Franco M.E.E."/>
            <person name="Lucentini C.G."/>
            <person name="Saparrat M.C.N."/>
            <person name="Balatti P.A."/>
        </authorList>
    </citation>
    <scope>NUCLEOTIDE SEQUENCE [LARGE SCALE GENOMIC DNA]</scope>
    <source>
        <strain evidence="8">CIDEFI 213</strain>
    </source>
</reference>
<feature type="region of interest" description="Disordered" evidence="5">
    <location>
        <begin position="1"/>
        <end position="34"/>
    </location>
</feature>
<dbReference type="InterPro" id="IPR039868">
    <property type="entry name" value="ARMD3-like"/>
</dbReference>
<evidence type="ECO:0000313" key="8">
    <source>
        <dbReference type="Proteomes" id="UP000249619"/>
    </source>
</evidence>
<feature type="compositionally biased region" description="Polar residues" evidence="5">
    <location>
        <begin position="20"/>
        <end position="33"/>
    </location>
</feature>
<dbReference type="OrthoDB" id="2012278at2759"/>
<keyword evidence="4" id="KW-0472">Membrane</keyword>
<protein>
    <recommendedName>
        <fullName evidence="6">Armadillo-like helical domain-containing protein</fullName>
    </recommendedName>
</protein>
<accession>A0A364N411</accession>
<dbReference type="InterPro" id="IPR013636">
    <property type="entry name" value="ARMH3_C"/>
</dbReference>
<dbReference type="GO" id="GO:0016020">
    <property type="term" value="C:membrane"/>
    <property type="evidence" value="ECO:0007669"/>
    <property type="project" value="UniProtKB-SubCell"/>
</dbReference>